<reference evidence="4" key="1">
    <citation type="submission" date="2020-06" db="EMBL/GenBank/DDBJ databases">
        <title>Paenibacillus sp. nov., isolated from soil.</title>
        <authorList>
            <person name="Seo Y.L."/>
        </authorList>
    </citation>
    <scope>NUCLEOTIDE SEQUENCE [LARGE SCALE GENOMIC DNA]</scope>
    <source>
        <strain evidence="4">JW14</strain>
    </source>
</reference>
<dbReference type="PANTHER" id="PTHR43308">
    <property type="entry name" value="OUTER MEMBRANE PROTEIN ALPHA-RELATED"/>
    <property type="match status" value="1"/>
</dbReference>
<dbReference type="PANTHER" id="PTHR43308:SF5">
    <property type="entry name" value="S-LAYER PROTEIN _ PEPTIDOGLYCAN ENDO-BETA-N-ACETYLGLUCOSAMINIDASE"/>
    <property type="match status" value="1"/>
</dbReference>
<comment type="caution">
    <text evidence="4">The sequence shown here is derived from an EMBL/GenBank/DDBJ whole genome shotgun (WGS) entry which is preliminary data.</text>
</comment>
<feature type="signal peptide" evidence="2">
    <location>
        <begin position="1"/>
        <end position="30"/>
    </location>
</feature>
<evidence type="ECO:0000259" key="3">
    <source>
        <dbReference type="PROSITE" id="PS51272"/>
    </source>
</evidence>
<keyword evidence="5" id="KW-1185">Reference proteome</keyword>
<evidence type="ECO:0000256" key="2">
    <source>
        <dbReference type="SAM" id="SignalP"/>
    </source>
</evidence>
<proteinExistence type="predicted"/>
<organism evidence="4 5">
    <name type="scientific">Paenibacillus agri</name>
    <dbReference type="NCBI Taxonomy" id="2744309"/>
    <lineage>
        <taxon>Bacteria</taxon>
        <taxon>Bacillati</taxon>
        <taxon>Bacillota</taxon>
        <taxon>Bacilli</taxon>
        <taxon>Bacillales</taxon>
        <taxon>Paenibacillaceae</taxon>
        <taxon>Paenibacillus</taxon>
    </lineage>
</organism>
<dbReference type="InterPro" id="IPR051465">
    <property type="entry name" value="Cell_Envelope_Struct_Comp"/>
</dbReference>
<dbReference type="PROSITE" id="PS51272">
    <property type="entry name" value="SLH"/>
    <property type="match status" value="3"/>
</dbReference>
<feature type="chain" id="PRO_5032458891" evidence="2">
    <location>
        <begin position="31"/>
        <end position="1244"/>
    </location>
</feature>
<feature type="region of interest" description="Disordered" evidence="1">
    <location>
        <begin position="879"/>
        <end position="931"/>
    </location>
</feature>
<feature type="domain" description="SLH" evidence="3">
    <location>
        <begin position="1119"/>
        <end position="1185"/>
    </location>
</feature>
<accession>A0A850EK13</accession>
<gene>
    <name evidence="4" type="ORF">HPT30_05335</name>
</gene>
<sequence length="1244" mass="132496">MQKKKVRSLLTATLAVMTLGQNLSLPTAYGASTEPMASPPADSNGKWMTGEYHVHTYESDDAQESLKDVLDTAFDKNGLDWLFLADHLRMSGRDHEGVPLPGGSIPMSKGIIDYQTPIIKELQASGKYAGKTIFSGFEWDMPQYDHAAIGIVTNDPGSAASLKAVNQFEYLFTNRAENLFDPADVAKWAALDNRAFSTKADTRKGIQWLSDHYPESYMLINHPSRKNGGSSELKIEDVRDFNNIDPHVAFGFEGMLGNQMSPDRGETAEVYGGTDVKVAKVGGFWDALLGEGRRFWNFANSDFHFKTSKDNKYSSGYWPGEYSKNYTWVNGSSVQNIVDGMRSGKSFSVFGDLINALDFKASGDGREEAMGGELAVKQGDNVEVTIRFKSPAKNNNGDAVSVDHVDLISGEVGGKVQPGTPEYSKPTNDTTKVVARFTSADWTTDAEGYNVITYKPGAADKSRYYRLRGTNLGLNVPGETKDGEPLLDVKNNTADNATRFQEINNRNYGDLWFYSNPVFVNVEPYTDQQAVEDTAAALKLDGTNGVIADLKLPAEGQHGAKVQWESTNAEVIRVADGIGYITRPAAGQPDAVVSLKATVSRGAENAVKTFEVTVKAKEYTDVEAVQLAKEKLTLGDLSAVKSDLYLPAAGVQGTSIVWESSNPVLMTKEGKLAFRPKKDTSITLTATILRGNASEVKTFEVNLSGDDSITPLELSGVIQSADGAVQPSGAWINQDANVSVIASVYVPGTTVALQVSLDGSGEFQPYETNHSLKITAEGQHTLEFRATDSLGNTAVLPLAVNIDRTAPVITLKGSSTISLTQGDSFVDPGAEVTDKLGIAGSIVVSGSVDTGTPGTYKLQYNAKDLAGNNAVEVVRTVNVSRSGSGNNGNDNGNSGNGNSGNGNGGTPTPAPTVTPTPAPSPTPGNTTKPSTEAVELQVNALQGGAASLKDAADLKIPAGALTADSKVALKPVALPTGGTLTAASSGVEITSTNAGLLNKPVELTLVYDKNKITSGHKAAVYYYSEQRNKWIYVGGTDNANGNVTASINHFSTYAVFNYQALPMTDLNNHWAEAYTDRLIGMGVMKGFDDHSFRPDEKVTRTQFATLIARALGLQSSGNAASFADQEAIPAWAAGDIAAAVEAGIIRGYEVGDKTIFKGSEVISRAEMSVMLANALNSAPHKKTSDSITFTDRSAIPQWAAASIETGAAAGILGGFEDQTFRPEHTATRGEAATAIYRLLDALSI</sequence>
<feature type="domain" description="SLH" evidence="3">
    <location>
        <begin position="1058"/>
        <end position="1118"/>
    </location>
</feature>
<name>A0A850EK13_9BACL</name>
<dbReference type="Gene3D" id="2.60.40.10">
    <property type="entry name" value="Immunoglobulins"/>
    <property type="match status" value="1"/>
</dbReference>
<dbReference type="Pfam" id="PF00395">
    <property type="entry name" value="SLH"/>
    <property type="match status" value="3"/>
</dbReference>
<feature type="compositionally biased region" description="Pro residues" evidence="1">
    <location>
        <begin position="908"/>
        <end position="922"/>
    </location>
</feature>
<protein>
    <submittedName>
        <fullName evidence="4">S-layer homology domain-containing protein</fullName>
    </submittedName>
</protein>
<dbReference type="InterPro" id="IPR032179">
    <property type="entry name" value="Cry22Aa_Ig-like"/>
</dbReference>
<feature type="compositionally biased region" description="Gly residues" evidence="1">
    <location>
        <begin position="894"/>
        <end position="905"/>
    </location>
</feature>
<dbReference type="AlphaFoldDB" id="A0A850EK13"/>
<dbReference type="Pfam" id="PF20578">
    <property type="entry name" value="aBig_2"/>
    <property type="match status" value="2"/>
</dbReference>
<feature type="compositionally biased region" description="Low complexity" evidence="1">
    <location>
        <begin position="879"/>
        <end position="893"/>
    </location>
</feature>
<dbReference type="InterPro" id="IPR001119">
    <property type="entry name" value="SLH_dom"/>
</dbReference>
<dbReference type="Gene3D" id="3.20.20.140">
    <property type="entry name" value="Metal-dependent hydrolases"/>
    <property type="match status" value="1"/>
</dbReference>
<dbReference type="Proteomes" id="UP000564806">
    <property type="component" value="Unassembled WGS sequence"/>
</dbReference>
<dbReference type="EMBL" id="JABWCS010000192">
    <property type="protein sequence ID" value="NUU59777.1"/>
    <property type="molecule type" value="Genomic_DNA"/>
</dbReference>
<evidence type="ECO:0000313" key="5">
    <source>
        <dbReference type="Proteomes" id="UP000564806"/>
    </source>
</evidence>
<dbReference type="InterPro" id="IPR046780">
    <property type="entry name" value="aBig_2"/>
</dbReference>
<dbReference type="SUPFAM" id="SSF89550">
    <property type="entry name" value="PHP domain-like"/>
    <property type="match status" value="1"/>
</dbReference>
<dbReference type="Pfam" id="PF16403">
    <property type="entry name" value="Bact_surface_Ig-like"/>
    <property type="match status" value="1"/>
</dbReference>
<dbReference type="RefSeq" id="WP_175370398.1">
    <property type="nucleotide sequence ID" value="NZ_JABWCS010000192.1"/>
</dbReference>
<keyword evidence="2" id="KW-0732">Signal</keyword>
<evidence type="ECO:0000256" key="1">
    <source>
        <dbReference type="SAM" id="MobiDB-lite"/>
    </source>
</evidence>
<feature type="domain" description="SLH" evidence="3">
    <location>
        <begin position="1186"/>
        <end position="1244"/>
    </location>
</feature>
<dbReference type="InterPro" id="IPR013783">
    <property type="entry name" value="Ig-like_fold"/>
</dbReference>
<dbReference type="InterPro" id="IPR016195">
    <property type="entry name" value="Pol/histidinol_Pase-like"/>
</dbReference>
<evidence type="ECO:0000313" key="4">
    <source>
        <dbReference type="EMBL" id="NUU59777.1"/>
    </source>
</evidence>